<feature type="region of interest" description="Disordered" evidence="2">
    <location>
        <begin position="1"/>
        <end position="83"/>
    </location>
</feature>
<protein>
    <recommendedName>
        <fullName evidence="5">Transmembrane protein</fullName>
    </recommendedName>
</protein>
<keyword evidence="4" id="KW-1185">Reference proteome</keyword>
<dbReference type="AlphaFoldDB" id="A0A5C6AXA8"/>
<evidence type="ECO:0000256" key="2">
    <source>
        <dbReference type="SAM" id="MobiDB-lite"/>
    </source>
</evidence>
<feature type="region of interest" description="Disordered" evidence="2">
    <location>
        <begin position="359"/>
        <end position="385"/>
    </location>
</feature>
<evidence type="ECO:0000313" key="4">
    <source>
        <dbReference type="Proteomes" id="UP000320176"/>
    </source>
</evidence>
<evidence type="ECO:0000256" key="1">
    <source>
        <dbReference type="SAM" id="Coils"/>
    </source>
</evidence>
<evidence type="ECO:0008006" key="5">
    <source>
        <dbReference type="Google" id="ProtNLM"/>
    </source>
</evidence>
<dbReference type="EMBL" id="SJPN01000003">
    <property type="protein sequence ID" value="TWU04268.1"/>
    <property type="molecule type" value="Genomic_DNA"/>
</dbReference>
<feature type="compositionally biased region" description="Low complexity" evidence="2">
    <location>
        <begin position="309"/>
        <end position="321"/>
    </location>
</feature>
<comment type="caution">
    <text evidence="3">The sequence shown here is derived from an EMBL/GenBank/DDBJ whole genome shotgun (WGS) entry which is preliminary data.</text>
</comment>
<accession>A0A5C6AXA8</accession>
<keyword evidence="1" id="KW-0175">Coiled coil</keyword>
<feature type="coiled-coil region" evidence="1">
    <location>
        <begin position="645"/>
        <end position="704"/>
    </location>
</feature>
<proteinExistence type="predicted"/>
<dbReference type="Proteomes" id="UP000320176">
    <property type="component" value="Unassembled WGS sequence"/>
</dbReference>
<gene>
    <name evidence="3" type="ORF">Pla52n_23070</name>
</gene>
<organism evidence="3 4">
    <name type="scientific">Stieleria varia</name>
    <dbReference type="NCBI Taxonomy" id="2528005"/>
    <lineage>
        <taxon>Bacteria</taxon>
        <taxon>Pseudomonadati</taxon>
        <taxon>Planctomycetota</taxon>
        <taxon>Planctomycetia</taxon>
        <taxon>Pirellulales</taxon>
        <taxon>Pirellulaceae</taxon>
        <taxon>Stieleria</taxon>
    </lineage>
</organism>
<feature type="region of interest" description="Disordered" evidence="2">
    <location>
        <begin position="230"/>
        <end position="249"/>
    </location>
</feature>
<sequence>MNDDGQPSDDSSGNSTSKSTAQRSLEIHLQETLQQIRDGAISPEQAADRLLQDTSSEHPPSPSQQSLSPPPFSPLQQTPQAEPASESLLAIINRLGTPPPDVLDNWRDQFTAIAQSHELYFSEPIPPPDASRWHLDSSGHIVWLDAPDSANLASPEKSESSRPSMTSLDRIERFLDFIADHDEPYRSPVSDGTPDDETLASGLSQYGESSRVEKKRQTAAMFAEAIAKRQGRPLAEASGTSLRERGSNANSSKVSTIAYAVFGLLAIGALVGIIINSQQSNESRNATVQLPEQTVSPRQSIARNELDAEASSASPQPSEPADLQMLQPELDGPGQSLKDELIETQDDRISVSNPLAMTVPAQDHAQPDATANEKNDTPSEPESMVDSLLEDVAEPPKLDGKRLDAVDDVLPPEQPQVTTDLITQSVLLPPRDDVQNVIQLGNANSLPTGLSFPFEIPLALDQVDGKIRIMDSRQNIPVGEFTKTPDDVVEFRWAPEAITTSSSGYLPHGRVDFGDAGSSYLRPTVQAKPLQILFETPNTHPTWDLHASLPPRVSRLAIDVDTPEEIEYAWIKTHEPDAPQRTSGFLVFTPTDGETIALAVQMDLRCSRKLSCRIRLGCRLDSSMPWQLLSRPLLNQMADQVTVALQSLTNQRTQMDAAYDNATNAERRVLRVRRDPIDSAYEKTQIFAQRLQELRALMERVERDVRLRLNVTVLWPEDAAGNAPIEQTLFEMVAPSE</sequence>
<feature type="region of interest" description="Disordered" evidence="2">
    <location>
        <begin position="182"/>
        <end position="212"/>
    </location>
</feature>
<reference evidence="3 4" key="1">
    <citation type="submission" date="2019-02" db="EMBL/GenBank/DDBJ databases">
        <title>Deep-cultivation of Planctomycetes and their phenomic and genomic characterization uncovers novel biology.</title>
        <authorList>
            <person name="Wiegand S."/>
            <person name="Jogler M."/>
            <person name="Boedeker C."/>
            <person name="Pinto D."/>
            <person name="Vollmers J."/>
            <person name="Rivas-Marin E."/>
            <person name="Kohn T."/>
            <person name="Peeters S.H."/>
            <person name="Heuer A."/>
            <person name="Rast P."/>
            <person name="Oberbeckmann S."/>
            <person name="Bunk B."/>
            <person name="Jeske O."/>
            <person name="Meyerdierks A."/>
            <person name="Storesund J.E."/>
            <person name="Kallscheuer N."/>
            <person name="Luecker S."/>
            <person name="Lage O.M."/>
            <person name="Pohl T."/>
            <person name="Merkel B.J."/>
            <person name="Hornburger P."/>
            <person name="Mueller R.-W."/>
            <person name="Bruemmer F."/>
            <person name="Labrenz M."/>
            <person name="Spormann A.M."/>
            <person name="Op Den Camp H."/>
            <person name="Overmann J."/>
            <person name="Amann R."/>
            <person name="Jetten M.S.M."/>
            <person name="Mascher T."/>
            <person name="Medema M.H."/>
            <person name="Devos D.P."/>
            <person name="Kaster A.-K."/>
            <person name="Ovreas L."/>
            <person name="Rohde M."/>
            <person name="Galperin M.Y."/>
            <person name="Jogler C."/>
        </authorList>
    </citation>
    <scope>NUCLEOTIDE SEQUENCE [LARGE SCALE GENOMIC DNA]</scope>
    <source>
        <strain evidence="3 4">Pla52n</strain>
    </source>
</reference>
<name>A0A5C6AXA8_9BACT</name>
<evidence type="ECO:0000313" key="3">
    <source>
        <dbReference type="EMBL" id="TWU04268.1"/>
    </source>
</evidence>
<dbReference type="OrthoDB" id="281128at2"/>
<feature type="compositionally biased region" description="Low complexity" evidence="2">
    <location>
        <begin position="8"/>
        <end position="20"/>
    </location>
</feature>
<dbReference type="RefSeq" id="WP_146519723.1">
    <property type="nucleotide sequence ID" value="NZ_CP151726.1"/>
</dbReference>
<feature type="region of interest" description="Disordered" evidence="2">
    <location>
        <begin position="304"/>
        <end position="336"/>
    </location>
</feature>